<proteinExistence type="predicted"/>
<feature type="region of interest" description="Disordered" evidence="1">
    <location>
        <begin position="1"/>
        <end position="40"/>
    </location>
</feature>
<dbReference type="AlphaFoldDB" id="A0AAE1AAX1"/>
<accession>A0AAE1AAX1</accession>
<gene>
    <name evidence="2" type="ORF">RRG08_006099</name>
</gene>
<evidence type="ECO:0000313" key="3">
    <source>
        <dbReference type="Proteomes" id="UP001283361"/>
    </source>
</evidence>
<dbReference type="Proteomes" id="UP001283361">
    <property type="component" value="Unassembled WGS sequence"/>
</dbReference>
<protein>
    <submittedName>
        <fullName evidence="2">Uncharacterized protein</fullName>
    </submittedName>
</protein>
<dbReference type="EMBL" id="JAWDGP010002229">
    <property type="protein sequence ID" value="KAK3784538.1"/>
    <property type="molecule type" value="Genomic_DNA"/>
</dbReference>
<evidence type="ECO:0000313" key="2">
    <source>
        <dbReference type="EMBL" id="KAK3784538.1"/>
    </source>
</evidence>
<keyword evidence="3" id="KW-1185">Reference proteome</keyword>
<evidence type="ECO:0000256" key="1">
    <source>
        <dbReference type="SAM" id="MobiDB-lite"/>
    </source>
</evidence>
<comment type="caution">
    <text evidence="2">The sequence shown here is derived from an EMBL/GenBank/DDBJ whole genome shotgun (WGS) entry which is preliminary data.</text>
</comment>
<name>A0AAE1AAX1_9GAST</name>
<organism evidence="2 3">
    <name type="scientific">Elysia crispata</name>
    <name type="common">lettuce slug</name>
    <dbReference type="NCBI Taxonomy" id="231223"/>
    <lineage>
        <taxon>Eukaryota</taxon>
        <taxon>Metazoa</taxon>
        <taxon>Spiralia</taxon>
        <taxon>Lophotrochozoa</taxon>
        <taxon>Mollusca</taxon>
        <taxon>Gastropoda</taxon>
        <taxon>Heterobranchia</taxon>
        <taxon>Euthyneura</taxon>
        <taxon>Panpulmonata</taxon>
        <taxon>Sacoglossa</taxon>
        <taxon>Placobranchoidea</taxon>
        <taxon>Plakobranchidae</taxon>
        <taxon>Elysia</taxon>
    </lineage>
</organism>
<reference evidence="2" key="1">
    <citation type="journal article" date="2023" name="G3 (Bethesda)">
        <title>A reference genome for the long-term kleptoplast-retaining sea slug Elysia crispata morphotype clarki.</title>
        <authorList>
            <person name="Eastman K.E."/>
            <person name="Pendleton A.L."/>
            <person name="Shaikh M.A."/>
            <person name="Suttiyut T."/>
            <person name="Ogas R."/>
            <person name="Tomko P."/>
            <person name="Gavelis G."/>
            <person name="Widhalm J.R."/>
            <person name="Wisecaver J.H."/>
        </authorList>
    </citation>
    <scope>NUCLEOTIDE SEQUENCE</scope>
    <source>
        <strain evidence="2">ECLA1</strain>
    </source>
</reference>
<sequence length="68" mass="7595">MPGAVLDLAPSKAEDRWSKPSDLTPIEPLTPFNPGSSWHPPWDQWSAQSLVEARDDHTWLVDAALRFG</sequence>